<accession>A0A9W8LYM4</accession>
<proteinExistence type="predicted"/>
<protein>
    <submittedName>
        <fullName evidence="1">Uncharacterized protein</fullName>
    </submittedName>
</protein>
<organism evidence="1 2">
    <name type="scientific">Coemansia brasiliensis</name>
    <dbReference type="NCBI Taxonomy" id="2650707"/>
    <lineage>
        <taxon>Eukaryota</taxon>
        <taxon>Fungi</taxon>
        <taxon>Fungi incertae sedis</taxon>
        <taxon>Zoopagomycota</taxon>
        <taxon>Kickxellomycotina</taxon>
        <taxon>Kickxellomycetes</taxon>
        <taxon>Kickxellales</taxon>
        <taxon>Kickxellaceae</taxon>
        <taxon>Coemansia</taxon>
    </lineage>
</organism>
<name>A0A9W8LYM4_9FUNG</name>
<keyword evidence="2" id="KW-1185">Reference proteome</keyword>
<dbReference type="Proteomes" id="UP001139887">
    <property type="component" value="Unassembled WGS sequence"/>
</dbReference>
<gene>
    <name evidence="1" type="ORF">IWW36_003781</name>
</gene>
<dbReference type="Gene3D" id="3.40.630.30">
    <property type="match status" value="1"/>
</dbReference>
<reference evidence="1" key="1">
    <citation type="submission" date="2022-07" db="EMBL/GenBank/DDBJ databases">
        <title>Phylogenomic reconstructions and comparative analyses of Kickxellomycotina fungi.</title>
        <authorList>
            <person name="Reynolds N.K."/>
            <person name="Stajich J.E."/>
            <person name="Barry K."/>
            <person name="Grigoriev I.V."/>
            <person name="Crous P."/>
            <person name="Smith M.E."/>
        </authorList>
    </citation>
    <scope>NUCLEOTIDE SEQUENCE</scope>
    <source>
        <strain evidence="1">NRRL 1566</strain>
    </source>
</reference>
<sequence>MNQALLRFAALESAQVIPVVGCNAHLSLGRYLHGLGTVPAYRMLGGLLSSSLITKPSPKHSKSTYVHNEVWVHLNSSLCNSIKGNRSTYIAQHNKWDLADFFVLLTTYRDFENKTDNEKVEVRAVINSTRYASLKTTKSFYQFIFALWKLQTKKPLYFKCTEDYLLDSLPGAEFLKRIYCLNYSMQASKWLYDYKMDNFSESGVAHEFDLYMDEIKPEDIEFVQKMNVIRYDKAYLSKCLPATTCIRRASDSAPITWIIAHLDYEIGAVFTVDGYKSRNLGKYAFQDVINKTISEFTKKVSLLYDGPPPDHDYKLHMVTEMSNHSARRMIEPFGLRPVANVSWAICTFDPQEYPNSINLTF</sequence>
<comment type="caution">
    <text evidence="1">The sequence shown here is derived from an EMBL/GenBank/DDBJ whole genome shotgun (WGS) entry which is preliminary data.</text>
</comment>
<dbReference type="EMBL" id="JANBUW010000291">
    <property type="protein sequence ID" value="KAJ2847585.1"/>
    <property type="molecule type" value="Genomic_DNA"/>
</dbReference>
<evidence type="ECO:0000313" key="1">
    <source>
        <dbReference type="EMBL" id="KAJ2847585.1"/>
    </source>
</evidence>
<dbReference type="OrthoDB" id="2162417at2759"/>
<evidence type="ECO:0000313" key="2">
    <source>
        <dbReference type="Proteomes" id="UP001139887"/>
    </source>
</evidence>
<dbReference type="AlphaFoldDB" id="A0A9W8LYM4"/>